<dbReference type="AlphaFoldDB" id="A0A1H0YID7"/>
<keyword evidence="2 5" id="KW-0812">Transmembrane</keyword>
<dbReference type="GO" id="GO:0006465">
    <property type="term" value="P:signal peptide processing"/>
    <property type="evidence" value="ECO:0007669"/>
    <property type="project" value="InterPro"/>
</dbReference>
<dbReference type="GO" id="GO:0016020">
    <property type="term" value="C:membrane"/>
    <property type="evidence" value="ECO:0007669"/>
    <property type="project" value="UniProtKB-SubCell"/>
</dbReference>
<dbReference type="Proteomes" id="UP000199289">
    <property type="component" value="Unassembled WGS sequence"/>
</dbReference>
<evidence type="ECO:0000256" key="1">
    <source>
        <dbReference type="ARBA" id="ARBA00004370"/>
    </source>
</evidence>
<dbReference type="EMBL" id="FNKQ01000001">
    <property type="protein sequence ID" value="SDQ14932.1"/>
    <property type="molecule type" value="Genomic_DNA"/>
</dbReference>
<dbReference type="Gene3D" id="2.10.109.10">
    <property type="entry name" value="Umud Fragment, subunit A"/>
    <property type="match status" value="1"/>
</dbReference>
<dbReference type="PANTHER" id="PTHR10806">
    <property type="entry name" value="SIGNAL PEPTIDASE COMPLEX CATALYTIC SUBUNIT SEC11"/>
    <property type="match status" value="1"/>
</dbReference>
<dbReference type="RefSeq" id="WP_092532831.1">
    <property type="nucleotide sequence ID" value="NZ_FNKQ01000001.1"/>
</dbReference>
<reference evidence="6 9" key="3">
    <citation type="submission" date="2018-07" db="EMBL/GenBank/DDBJ databases">
        <title>Genome sequence of extremly halophilic archaeon Halopelagius longus strain BC12-B1.</title>
        <authorList>
            <person name="Zhang X."/>
        </authorList>
    </citation>
    <scope>NUCLEOTIDE SEQUENCE [LARGE SCALE GENOMIC DNA]</scope>
    <source>
        <strain evidence="6 9">BC12-B1</strain>
    </source>
</reference>
<evidence type="ECO:0000313" key="6">
    <source>
        <dbReference type="EMBL" id="RDI72509.1"/>
    </source>
</evidence>
<dbReference type="GO" id="GO:0004252">
    <property type="term" value="F:serine-type endopeptidase activity"/>
    <property type="evidence" value="ECO:0007669"/>
    <property type="project" value="InterPro"/>
</dbReference>
<gene>
    <name evidence="6" type="ORF">DWB78_12700</name>
    <name evidence="7" type="ORF">SAMN05216278_0655</name>
</gene>
<keyword evidence="9" id="KW-1185">Reference proteome</keyword>
<reference evidence="7" key="1">
    <citation type="submission" date="2016-10" db="EMBL/GenBank/DDBJ databases">
        <authorList>
            <person name="de Groot N.N."/>
        </authorList>
    </citation>
    <scope>NUCLEOTIDE SEQUENCE [LARGE SCALE GENOMIC DNA]</scope>
    <source>
        <strain evidence="7">CGMCC 1.12397</strain>
    </source>
</reference>
<evidence type="ECO:0000313" key="7">
    <source>
        <dbReference type="EMBL" id="SDQ14932.1"/>
    </source>
</evidence>
<sequence length="200" mass="21568">MDDTPGPDVPVYVRDFLQTVAAVLLVGLLLFGATGVWPPMVAVESPSMEPHMTKGDLVVVTDADRFAAPAADEHGVVTFESSRGYARFAEPGDVVVYDAPQIPGSPIIHRARFHVSAGENWYDRANPDYIPAGADDCEELVNCPAPHDGYITKGDNNGMYDQVSDIADEAGPVRAEWVVAKAQVRVPYLGYIRLLLSGKA</sequence>
<dbReference type="CDD" id="cd06530">
    <property type="entry name" value="S26_SPase_I"/>
    <property type="match status" value="1"/>
</dbReference>
<dbReference type="OrthoDB" id="4822at2157"/>
<dbReference type="PANTHER" id="PTHR10806:SF6">
    <property type="entry name" value="SIGNAL PEPTIDASE COMPLEX CATALYTIC SUBUNIT SEC11"/>
    <property type="match status" value="1"/>
</dbReference>
<dbReference type="SUPFAM" id="SSF51306">
    <property type="entry name" value="LexA/Signal peptidase"/>
    <property type="match status" value="1"/>
</dbReference>
<proteinExistence type="predicted"/>
<dbReference type="InterPro" id="IPR019533">
    <property type="entry name" value="Peptidase_S26"/>
</dbReference>
<dbReference type="EMBL" id="QQST01000001">
    <property type="protein sequence ID" value="RDI72509.1"/>
    <property type="molecule type" value="Genomic_DNA"/>
</dbReference>
<evidence type="ECO:0000313" key="9">
    <source>
        <dbReference type="Proteomes" id="UP000255421"/>
    </source>
</evidence>
<accession>A0A1H0YID7</accession>
<keyword evidence="4 5" id="KW-0472">Membrane</keyword>
<organism evidence="7 8">
    <name type="scientific">Halopelagius longus</name>
    <dbReference type="NCBI Taxonomy" id="1236180"/>
    <lineage>
        <taxon>Archaea</taxon>
        <taxon>Methanobacteriati</taxon>
        <taxon>Methanobacteriota</taxon>
        <taxon>Stenosarchaea group</taxon>
        <taxon>Halobacteria</taxon>
        <taxon>Halobacteriales</taxon>
        <taxon>Haloferacaceae</taxon>
    </lineage>
</organism>
<keyword evidence="3 5" id="KW-1133">Transmembrane helix</keyword>
<evidence type="ECO:0000256" key="3">
    <source>
        <dbReference type="ARBA" id="ARBA00022989"/>
    </source>
</evidence>
<protein>
    <submittedName>
        <fullName evidence="6">S26 family signal peptidase</fullName>
    </submittedName>
    <submittedName>
        <fullName evidence="7">Signal peptidase, endoplasmic reticulum-type</fullName>
    </submittedName>
</protein>
<evidence type="ECO:0000256" key="5">
    <source>
        <dbReference type="SAM" id="Phobius"/>
    </source>
</evidence>
<evidence type="ECO:0000313" key="8">
    <source>
        <dbReference type="Proteomes" id="UP000199289"/>
    </source>
</evidence>
<reference evidence="8" key="2">
    <citation type="submission" date="2016-10" db="EMBL/GenBank/DDBJ databases">
        <authorList>
            <person name="Varghese N."/>
            <person name="Submissions S."/>
        </authorList>
    </citation>
    <scope>NUCLEOTIDE SEQUENCE [LARGE SCALE GENOMIC DNA]</scope>
    <source>
        <strain evidence="8">CGMCC 1.12397</strain>
    </source>
</reference>
<dbReference type="InterPro" id="IPR036286">
    <property type="entry name" value="LexA/Signal_pep-like_sf"/>
</dbReference>
<comment type="subcellular location">
    <subcellularLocation>
        <location evidence="1">Membrane</location>
    </subcellularLocation>
</comment>
<name>A0A1H0YID7_9EURY</name>
<dbReference type="InterPro" id="IPR001733">
    <property type="entry name" value="Peptidase_S26B"/>
</dbReference>
<dbReference type="Proteomes" id="UP000255421">
    <property type="component" value="Unassembled WGS sequence"/>
</dbReference>
<evidence type="ECO:0000256" key="2">
    <source>
        <dbReference type="ARBA" id="ARBA00022692"/>
    </source>
</evidence>
<feature type="transmembrane region" description="Helical" evidence="5">
    <location>
        <begin position="20"/>
        <end position="43"/>
    </location>
</feature>
<evidence type="ECO:0000256" key="4">
    <source>
        <dbReference type="ARBA" id="ARBA00023136"/>
    </source>
</evidence>